<feature type="region of interest" description="Disordered" evidence="1">
    <location>
        <begin position="1"/>
        <end position="26"/>
    </location>
</feature>
<dbReference type="EMBL" id="CP006721">
    <property type="protein sequence ID" value="AGX44082.1"/>
    <property type="molecule type" value="Genomic_DNA"/>
</dbReference>
<dbReference type="PATRIC" id="fig|1345695.10.peg.4521"/>
<evidence type="ECO:0000313" key="3">
    <source>
        <dbReference type="Proteomes" id="UP000017118"/>
    </source>
</evidence>
<evidence type="ECO:0000256" key="1">
    <source>
        <dbReference type="SAM" id="MobiDB-lite"/>
    </source>
</evidence>
<organism evidence="2 3">
    <name type="scientific">Clostridium saccharobutylicum DSM 13864</name>
    <dbReference type="NCBI Taxonomy" id="1345695"/>
    <lineage>
        <taxon>Bacteria</taxon>
        <taxon>Bacillati</taxon>
        <taxon>Bacillota</taxon>
        <taxon>Clostridia</taxon>
        <taxon>Eubacteriales</taxon>
        <taxon>Clostridiaceae</taxon>
        <taxon>Clostridium</taxon>
    </lineage>
</organism>
<accession>U5MX98</accession>
<sequence length="208" mass="23362">MAKHKHREQEPVMNDVNAKSSNNINNNPFGIDPMQLIGLLGGNFDMNNMGNMLASMNTNGFNLNNLGPLAQMVGLNLDNNFMQGNNKNNSNNDMNSNVNSNFNPNMNPYPNNSNNINNNSNMNTNMNTSNINNKNENKNKNIKNTNTNNLGKKADSKNDKKSTNIKNDKKNDADLQFLMSLRCYVHPDKIKFIDKIIELYNSGAFKDV</sequence>
<feature type="compositionally biased region" description="Basic and acidic residues" evidence="1">
    <location>
        <begin position="152"/>
        <end position="167"/>
    </location>
</feature>
<dbReference type="HOGENOM" id="CLU_1465822_0_0_9"/>
<dbReference type="GeneID" id="55475470"/>
<dbReference type="RefSeq" id="WP_022747225.1">
    <property type="nucleotide sequence ID" value="NC_022571.1"/>
</dbReference>
<dbReference type="AlphaFoldDB" id="U5MX98"/>
<dbReference type="Proteomes" id="UP000017118">
    <property type="component" value="Chromosome"/>
</dbReference>
<proteinExistence type="predicted"/>
<dbReference type="OrthoDB" id="1933760at2"/>
<dbReference type="KEGG" id="csb:CLSA_c31160"/>
<feature type="region of interest" description="Disordered" evidence="1">
    <location>
        <begin position="115"/>
        <end position="167"/>
    </location>
</feature>
<feature type="compositionally biased region" description="Low complexity" evidence="1">
    <location>
        <begin position="14"/>
        <end position="26"/>
    </location>
</feature>
<gene>
    <name evidence="2" type="ORF">CLSA_c31160</name>
</gene>
<dbReference type="eggNOG" id="ENOG5030GBA">
    <property type="taxonomic scope" value="Bacteria"/>
</dbReference>
<name>U5MX98_CLOSA</name>
<evidence type="ECO:0000313" key="2">
    <source>
        <dbReference type="EMBL" id="AGX44082.1"/>
    </source>
</evidence>
<feature type="compositionally biased region" description="Low complexity" evidence="1">
    <location>
        <begin position="115"/>
        <end position="134"/>
    </location>
</feature>
<keyword evidence="3" id="KW-1185">Reference proteome</keyword>
<protein>
    <submittedName>
        <fullName evidence="2">Uncharacterized protein</fullName>
    </submittedName>
</protein>
<reference evidence="2 3" key="1">
    <citation type="journal article" date="2013" name="Genome Announc.">
        <title>Complete Genome Sequence of the Solvent Producer Clostridium saccharobutylicum NCP262 (DSM 13864).</title>
        <authorList>
            <person name="Poehlein A."/>
            <person name="Hartwich K."/>
            <person name="Krabben P."/>
            <person name="Ehrenreich A."/>
            <person name="Liebl W."/>
            <person name="Durre P."/>
            <person name="Gottschalk G."/>
            <person name="Daniel R."/>
        </authorList>
    </citation>
    <scope>NUCLEOTIDE SEQUENCE [LARGE SCALE GENOMIC DNA]</scope>
    <source>
        <strain evidence="2">DSM 13864</strain>
    </source>
</reference>